<feature type="domain" description="Dihydroneopterin aldolase/epimerase" evidence="8">
    <location>
        <begin position="5"/>
        <end position="118"/>
    </location>
</feature>
<evidence type="ECO:0000259" key="8">
    <source>
        <dbReference type="SMART" id="SM00905"/>
    </source>
</evidence>
<dbReference type="NCBIfam" id="TIGR00526">
    <property type="entry name" value="folB_dom"/>
    <property type="match status" value="1"/>
</dbReference>
<evidence type="ECO:0000256" key="6">
    <source>
        <dbReference type="ARBA" id="ARBA00023239"/>
    </source>
</evidence>
<comment type="pathway">
    <text evidence="2">Cofactor biosynthesis; tetrahydrofolate biosynthesis; 2-amino-4-hydroxy-6-hydroxymethyl-7,8-dihydropteridine diphosphate from 7,8-dihydroneopterin triphosphate: step 3/4.</text>
</comment>
<evidence type="ECO:0000256" key="2">
    <source>
        <dbReference type="ARBA" id="ARBA00005013"/>
    </source>
</evidence>
<protein>
    <recommendedName>
        <fullName evidence="4">dihydroneopterin aldolase</fullName>
        <ecNumber evidence="4">4.1.2.25</ecNumber>
    </recommendedName>
    <alternativeName>
        <fullName evidence="7">7,8-dihydroneopterin aldolase</fullName>
    </alternativeName>
</protein>
<dbReference type="Gene3D" id="3.30.1130.10">
    <property type="match status" value="1"/>
</dbReference>
<evidence type="ECO:0000256" key="1">
    <source>
        <dbReference type="ARBA" id="ARBA00001353"/>
    </source>
</evidence>
<gene>
    <name evidence="9" type="ORF">UFOPK3164_00402</name>
    <name evidence="10" type="ORF">UFOPK3427_01061</name>
    <name evidence="11" type="ORF">UFOPK4112_00025</name>
</gene>
<evidence type="ECO:0000256" key="7">
    <source>
        <dbReference type="ARBA" id="ARBA00032903"/>
    </source>
</evidence>
<evidence type="ECO:0000313" key="10">
    <source>
        <dbReference type="EMBL" id="CAB4874886.1"/>
    </source>
</evidence>
<evidence type="ECO:0000256" key="4">
    <source>
        <dbReference type="ARBA" id="ARBA00013043"/>
    </source>
</evidence>
<dbReference type="EC" id="4.1.2.25" evidence="4"/>
<dbReference type="GO" id="GO:0046656">
    <property type="term" value="P:folic acid biosynthetic process"/>
    <property type="evidence" value="ECO:0007669"/>
    <property type="project" value="UniProtKB-KW"/>
</dbReference>
<dbReference type="EMBL" id="CAFBLT010000001">
    <property type="protein sequence ID" value="CAB4874886.1"/>
    <property type="molecule type" value="Genomic_DNA"/>
</dbReference>
<name>A0A6J7PUF3_9ZZZZ</name>
<dbReference type="PANTHER" id="PTHR42844:SF1">
    <property type="entry name" value="DIHYDRONEOPTERIN ALDOLASE 1-RELATED"/>
    <property type="match status" value="1"/>
</dbReference>
<dbReference type="InterPro" id="IPR006157">
    <property type="entry name" value="FolB_dom"/>
</dbReference>
<evidence type="ECO:0000313" key="11">
    <source>
        <dbReference type="EMBL" id="CAB5006102.1"/>
    </source>
</evidence>
<keyword evidence="5" id="KW-0289">Folate biosynthesis</keyword>
<dbReference type="PANTHER" id="PTHR42844">
    <property type="entry name" value="DIHYDRONEOPTERIN ALDOLASE 1-RELATED"/>
    <property type="match status" value="1"/>
</dbReference>
<keyword evidence="6" id="KW-0456">Lyase</keyword>
<dbReference type="InterPro" id="IPR006156">
    <property type="entry name" value="Dihydroneopterin_aldolase"/>
</dbReference>
<dbReference type="GO" id="GO:0004150">
    <property type="term" value="F:dihydroneopterin aldolase activity"/>
    <property type="evidence" value="ECO:0007669"/>
    <property type="project" value="UniProtKB-EC"/>
</dbReference>
<dbReference type="NCBIfam" id="TIGR00525">
    <property type="entry name" value="folB"/>
    <property type="match status" value="1"/>
</dbReference>
<comment type="catalytic activity">
    <reaction evidence="1">
        <text>7,8-dihydroneopterin = 6-hydroxymethyl-7,8-dihydropterin + glycolaldehyde</text>
        <dbReference type="Rhea" id="RHEA:10540"/>
        <dbReference type="ChEBI" id="CHEBI:17001"/>
        <dbReference type="ChEBI" id="CHEBI:17071"/>
        <dbReference type="ChEBI" id="CHEBI:44841"/>
        <dbReference type="EC" id="4.1.2.25"/>
    </reaction>
</comment>
<dbReference type="SUPFAM" id="SSF55620">
    <property type="entry name" value="Tetrahydrobiopterin biosynthesis enzymes-like"/>
    <property type="match status" value="1"/>
</dbReference>
<sequence length="120" mass="13125">MSDQIIINSFRVMASVGVLDEERTRLQPLVIDATVDVDGEKSGASDNLEDTLNYAALVEAIDAIVQERHHDLLEALADEIARASLNLDARVSRAEVVVTKVRPPIGFDVDSVAVRRSLSR</sequence>
<comment type="similarity">
    <text evidence="3">Belongs to the DHNA family.</text>
</comment>
<accession>A0A6J7PUF3</accession>
<dbReference type="EMBL" id="CAFBPM010000001">
    <property type="protein sequence ID" value="CAB5006102.1"/>
    <property type="molecule type" value="Genomic_DNA"/>
</dbReference>
<reference evidence="11" key="1">
    <citation type="submission" date="2020-05" db="EMBL/GenBank/DDBJ databases">
        <authorList>
            <person name="Chiriac C."/>
            <person name="Salcher M."/>
            <person name="Ghai R."/>
            <person name="Kavagutti S V."/>
        </authorList>
    </citation>
    <scope>NUCLEOTIDE SEQUENCE</scope>
</reference>
<dbReference type="Pfam" id="PF02152">
    <property type="entry name" value="FolB"/>
    <property type="match status" value="1"/>
</dbReference>
<dbReference type="EMBL" id="CAFABE010000011">
    <property type="protein sequence ID" value="CAB4820844.1"/>
    <property type="molecule type" value="Genomic_DNA"/>
</dbReference>
<proteinExistence type="inferred from homology"/>
<evidence type="ECO:0000256" key="3">
    <source>
        <dbReference type="ARBA" id="ARBA00005708"/>
    </source>
</evidence>
<dbReference type="GO" id="GO:0005737">
    <property type="term" value="C:cytoplasm"/>
    <property type="evidence" value="ECO:0007669"/>
    <property type="project" value="TreeGrafter"/>
</dbReference>
<dbReference type="AlphaFoldDB" id="A0A6J7PUF3"/>
<dbReference type="SMART" id="SM00905">
    <property type="entry name" value="FolB"/>
    <property type="match status" value="1"/>
</dbReference>
<dbReference type="InterPro" id="IPR043133">
    <property type="entry name" value="GTP-CH-I_C/QueF"/>
</dbReference>
<evidence type="ECO:0000256" key="5">
    <source>
        <dbReference type="ARBA" id="ARBA00022909"/>
    </source>
</evidence>
<evidence type="ECO:0000313" key="9">
    <source>
        <dbReference type="EMBL" id="CAB4820844.1"/>
    </source>
</evidence>
<organism evidence="11">
    <name type="scientific">freshwater metagenome</name>
    <dbReference type="NCBI Taxonomy" id="449393"/>
    <lineage>
        <taxon>unclassified sequences</taxon>
        <taxon>metagenomes</taxon>
        <taxon>ecological metagenomes</taxon>
    </lineage>
</organism>